<evidence type="ECO:0000256" key="2">
    <source>
        <dbReference type="SAM" id="SignalP"/>
    </source>
</evidence>
<keyword evidence="1" id="KW-0812">Transmembrane</keyword>
<feature type="chain" id="PRO_5041411882" evidence="2">
    <location>
        <begin position="20"/>
        <end position="155"/>
    </location>
</feature>
<evidence type="ECO:0000256" key="1">
    <source>
        <dbReference type="SAM" id="Phobius"/>
    </source>
</evidence>
<keyword evidence="1" id="KW-1133">Transmembrane helix</keyword>
<accession>A0AA39QMX8</accession>
<evidence type="ECO:0000313" key="3">
    <source>
        <dbReference type="EMBL" id="KAK0505908.1"/>
    </source>
</evidence>
<dbReference type="Proteomes" id="UP001175228">
    <property type="component" value="Unassembled WGS sequence"/>
</dbReference>
<feature type="signal peptide" evidence="2">
    <location>
        <begin position="1"/>
        <end position="19"/>
    </location>
</feature>
<keyword evidence="2" id="KW-0732">Signal</keyword>
<name>A0AA39QMX8_9AGAR</name>
<keyword evidence="1" id="KW-0472">Membrane</keyword>
<gene>
    <name evidence="3" type="ORF">EDD18DRAFT_1121130</name>
</gene>
<dbReference type="EMBL" id="JAUEPU010000001">
    <property type="protein sequence ID" value="KAK0505908.1"/>
    <property type="molecule type" value="Genomic_DNA"/>
</dbReference>
<protein>
    <submittedName>
        <fullName evidence="3">Uncharacterized protein</fullName>
    </submittedName>
</protein>
<reference evidence="3" key="1">
    <citation type="submission" date="2023-06" db="EMBL/GenBank/DDBJ databases">
        <authorList>
            <consortium name="Lawrence Berkeley National Laboratory"/>
            <person name="Ahrendt S."/>
            <person name="Sahu N."/>
            <person name="Indic B."/>
            <person name="Wong-Bajracharya J."/>
            <person name="Merenyi Z."/>
            <person name="Ke H.-M."/>
            <person name="Monk M."/>
            <person name="Kocsube S."/>
            <person name="Drula E."/>
            <person name="Lipzen A."/>
            <person name="Balint B."/>
            <person name="Henrissat B."/>
            <person name="Andreopoulos B."/>
            <person name="Martin F.M."/>
            <person name="Harder C.B."/>
            <person name="Rigling D."/>
            <person name="Ford K.L."/>
            <person name="Foster G.D."/>
            <person name="Pangilinan J."/>
            <person name="Papanicolaou A."/>
            <person name="Barry K."/>
            <person name="LaButti K."/>
            <person name="Viragh M."/>
            <person name="Koriabine M."/>
            <person name="Yan M."/>
            <person name="Riley R."/>
            <person name="Champramary S."/>
            <person name="Plett K.L."/>
            <person name="Tsai I.J."/>
            <person name="Slot J."/>
            <person name="Sipos G."/>
            <person name="Plett J."/>
            <person name="Nagy L.G."/>
            <person name="Grigoriev I.V."/>
        </authorList>
    </citation>
    <scope>NUCLEOTIDE SEQUENCE</scope>
    <source>
        <strain evidence="3">HWK02</strain>
    </source>
</reference>
<comment type="caution">
    <text evidence="3">The sequence shown here is derived from an EMBL/GenBank/DDBJ whole genome shotgun (WGS) entry which is preliminary data.</text>
</comment>
<keyword evidence="4" id="KW-1185">Reference proteome</keyword>
<sequence length="155" mass="17567">MPAVAFLSSLSCFPLLTHSSAPHLFLPFSDTQWFLVMIYVDIKPIGIRHCRVLQTADPNIHLNSNSSNWTSFDLIPGWNRTFFWQRLIVALVLTLLFYLMPTSASLLIEHPTSSFLRYACYGTVSYIGRSFISATSGVTSSWLYDIVVTRSRVPE</sequence>
<feature type="transmembrane region" description="Helical" evidence="1">
    <location>
        <begin position="87"/>
        <end position="108"/>
    </location>
</feature>
<dbReference type="AlphaFoldDB" id="A0AA39QMX8"/>
<organism evidence="3 4">
    <name type="scientific">Armillaria luteobubalina</name>
    <dbReference type="NCBI Taxonomy" id="153913"/>
    <lineage>
        <taxon>Eukaryota</taxon>
        <taxon>Fungi</taxon>
        <taxon>Dikarya</taxon>
        <taxon>Basidiomycota</taxon>
        <taxon>Agaricomycotina</taxon>
        <taxon>Agaricomycetes</taxon>
        <taxon>Agaricomycetidae</taxon>
        <taxon>Agaricales</taxon>
        <taxon>Marasmiineae</taxon>
        <taxon>Physalacriaceae</taxon>
        <taxon>Armillaria</taxon>
    </lineage>
</organism>
<evidence type="ECO:0000313" key="4">
    <source>
        <dbReference type="Proteomes" id="UP001175228"/>
    </source>
</evidence>
<proteinExistence type="predicted"/>